<evidence type="ECO:0000256" key="3">
    <source>
        <dbReference type="ARBA" id="ARBA00023242"/>
    </source>
</evidence>
<evidence type="ECO:0000256" key="5">
    <source>
        <dbReference type="SAM" id="MobiDB-lite"/>
    </source>
</evidence>
<dbReference type="Pfam" id="PF00176">
    <property type="entry name" value="SNF2-rel_dom"/>
    <property type="match status" value="1"/>
</dbReference>
<dbReference type="EMBL" id="JBHFFA010000002">
    <property type="protein sequence ID" value="KAL2644664.1"/>
    <property type="molecule type" value="Genomic_DNA"/>
</dbReference>
<gene>
    <name evidence="8" type="ORF">R1flu_012251</name>
</gene>
<comment type="caution">
    <text evidence="8">The sequence shown here is derived from an EMBL/GenBank/DDBJ whole genome shotgun (WGS) entry which is preliminary data.</text>
</comment>
<dbReference type="GO" id="GO:0016787">
    <property type="term" value="F:hydrolase activity"/>
    <property type="evidence" value="ECO:0007669"/>
    <property type="project" value="UniProtKB-KW"/>
</dbReference>
<feature type="domain" description="Helicase C-terminal" evidence="7">
    <location>
        <begin position="648"/>
        <end position="805"/>
    </location>
</feature>
<sequence>MSYKAFKELFQNCGSVETCSLSQQVKALGIEDEKERKPLKTSLKDRIASLDRKEKGLTEGPTNFKASVSLPAIRWSSELSADHDGEKNPPILQPCSRRKTKNQQTSEEDDLERFGPKKRKHNGTDTVKDVLDSLETSDVVPSNSVSSASRGVKPRRAVTLPVSAAEKKVFEDKEEEEEAEDKFQETQSLIHALEYEGLRLENKNEVGASEEQVDHVAFDPLVLWPPPKGGSPATSAGVESVEVPGSINSRLLEHQREGVRFLYTLYRNNHGGILGDDMGLGKTIQSIAFLAAILGKKDTDLMSAVTPRHKGPYEKVVLIICPTSVLQNWDQEIEAWGNFRVGTYFGAQREAVLDRLNVKEVEIVLTSHDTFRIHGEELCKIKWDCVIVDEAHRLKNDNSHLYIMCMKLPTKRRYGLTGTVMQNTYMELFNVFEWATPGCLGTRDHFKEYYSVPIKEGQRISAPKRFQIIAEDRQKQLLTVLRKYFLRRTKQQTIAHLMSGKEDNVIFCSMTPVQKRAYRRILQSPDYQALIGKPLPCTCGSPLKRGQCCYRIVPKGFIWPYLHRDSPDDGCDYCPNCLTLPCLTKLQQVSNHLELIKPNRKDDELKQANDYNFAMMALGEDADLVGGVHQETSFLGLSDAQHCGKMLALEKLLSEWITEGDKVLLFSYSVKMLDILDKFLIRKGYCFSRLDGSTPMSSRQSLVEDFNTSPSKQIFLISTRAGGLGLNLVSANRVLIFDPNWNPSHDLQAQDRSFRYGQVRHVTVYRLLAAGSLEELVYTRQVYKQQLFNIGVEGANEKRYFEGVQGSKEHKGELFGIGNLLRDLSDEIFAETIIEDHEARLLRIQQERDPQVNEKEYTAYVETYGLEEIEGSHGGIISLDTEEPAVDGYAEDNNIEVNDKERKVQQRVQSALTSAGVLYAHRNEDVVNMGHPGLGVSSTSASTADSTREPKVAEERRISRKQHKQKSDSGGNKKSKEVKQKVKVRAGSSPSEPPSSKSSMEVFSELAKFKRLDTSEFSKWFVSATKEERAQLRLDYQKSQPKSSRS</sequence>
<dbReference type="PANTHER" id="PTHR45629">
    <property type="entry name" value="SNF2/RAD54 FAMILY MEMBER"/>
    <property type="match status" value="1"/>
</dbReference>
<dbReference type="Gene3D" id="3.40.50.10810">
    <property type="entry name" value="Tandem AAA-ATPase domain"/>
    <property type="match status" value="1"/>
</dbReference>
<dbReference type="PROSITE" id="PS51194">
    <property type="entry name" value="HELICASE_CTER"/>
    <property type="match status" value="1"/>
</dbReference>
<evidence type="ECO:0000256" key="4">
    <source>
        <dbReference type="SAM" id="Coils"/>
    </source>
</evidence>
<protein>
    <recommendedName>
        <fullName evidence="10">Switch 2</fullName>
    </recommendedName>
</protein>
<dbReference type="InterPro" id="IPR014001">
    <property type="entry name" value="Helicase_ATP-bd"/>
</dbReference>
<dbReference type="InterPro" id="IPR038718">
    <property type="entry name" value="SNF2-like_sf"/>
</dbReference>
<accession>A0ABD1ZB85</accession>
<dbReference type="FunFam" id="3.40.50.10810:FF:000019">
    <property type="entry name" value="DNA excision repair protein ERCC-6-like 2 isoform X1"/>
    <property type="match status" value="1"/>
</dbReference>
<dbReference type="GO" id="GO:0005634">
    <property type="term" value="C:nucleus"/>
    <property type="evidence" value="ECO:0007669"/>
    <property type="project" value="UniProtKB-SubCell"/>
</dbReference>
<dbReference type="CDD" id="cd18793">
    <property type="entry name" value="SF2_C_SNF"/>
    <property type="match status" value="1"/>
</dbReference>
<dbReference type="AlphaFoldDB" id="A0ABD1ZB85"/>
<dbReference type="InterPro" id="IPR050496">
    <property type="entry name" value="SNF2_RAD54_helicase_repair"/>
</dbReference>
<dbReference type="InterPro" id="IPR000330">
    <property type="entry name" value="SNF2_N"/>
</dbReference>
<evidence type="ECO:0000313" key="8">
    <source>
        <dbReference type="EMBL" id="KAL2644664.1"/>
    </source>
</evidence>
<keyword evidence="3" id="KW-0539">Nucleus</keyword>
<evidence type="ECO:0000256" key="2">
    <source>
        <dbReference type="ARBA" id="ARBA00022801"/>
    </source>
</evidence>
<feature type="region of interest" description="Disordered" evidence="5">
    <location>
        <begin position="79"/>
        <end position="155"/>
    </location>
</feature>
<dbReference type="Proteomes" id="UP001605036">
    <property type="component" value="Unassembled WGS sequence"/>
</dbReference>
<feature type="compositionally biased region" description="Basic and acidic residues" evidence="5">
    <location>
        <begin position="946"/>
        <end position="957"/>
    </location>
</feature>
<comment type="subcellular location">
    <subcellularLocation>
        <location evidence="1">Nucleus</location>
    </subcellularLocation>
</comment>
<dbReference type="InterPro" id="IPR001650">
    <property type="entry name" value="Helicase_C-like"/>
</dbReference>
<proteinExistence type="predicted"/>
<dbReference type="PROSITE" id="PS51192">
    <property type="entry name" value="HELICASE_ATP_BIND_1"/>
    <property type="match status" value="1"/>
</dbReference>
<dbReference type="InterPro" id="IPR049730">
    <property type="entry name" value="SNF2/RAD54-like_C"/>
</dbReference>
<evidence type="ECO:0000259" key="7">
    <source>
        <dbReference type="PROSITE" id="PS51194"/>
    </source>
</evidence>
<feature type="compositionally biased region" description="Low complexity" evidence="5">
    <location>
        <begin position="988"/>
        <end position="999"/>
    </location>
</feature>
<dbReference type="PANTHER" id="PTHR45629:SF7">
    <property type="entry name" value="DNA EXCISION REPAIR PROTEIN ERCC-6-RELATED"/>
    <property type="match status" value="1"/>
</dbReference>
<evidence type="ECO:0000256" key="1">
    <source>
        <dbReference type="ARBA" id="ARBA00004123"/>
    </source>
</evidence>
<evidence type="ECO:0000313" key="9">
    <source>
        <dbReference type="Proteomes" id="UP001605036"/>
    </source>
</evidence>
<dbReference type="Pfam" id="PF00271">
    <property type="entry name" value="Helicase_C"/>
    <property type="match status" value="1"/>
</dbReference>
<keyword evidence="2" id="KW-0378">Hydrolase</keyword>
<keyword evidence="9" id="KW-1185">Reference proteome</keyword>
<organism evidence="8 9">
    <name type="scientific">Riccia fluitans</name>
    <dbReference type="NCBI Taxonomy" id="41844"/>
    <lineage>
        <taxon>Eukaryota</taxon>
        <taxon>Viridiplantae</taxon>
        <taxon>Streptophyta</taxon>
        <taxon>Embryophyta</taxon>
        <taxon>Marchantiophyta</taxon>
        <taxon>Marchantiopsida</taxon>
        <taxon>Marchantiidae</taxon>
        <taxon>Marchantiales</taxon>
        <taxon>Ricciaceae</taxon>
        <taxon>Riccia</taxon>
    </lineage>
</organism>
<feature type="domain" description="Helicase ATP-binding" evidence="6">
    <location>
        <begin position="263"/>
        <end position="438"/>
    </location>
</feature>
<dbReference type="Gene3D" id="3.40.50.300">
    <property type="entry name" value="P-loop containing nucleotide triphosphate hydrolases"/>
    <property type="match status" value="1"/>
</dbReference>
<feature type="region of interest" description="Disordered" evidence="5">
    <location>
        <begin position="929"/>
        <end position="1002"/>
    </location>
</feature>
<feature type="compositionally biased region" description="Basic and acidic residues" evidence="5">
    <location>
        <begin position="122"/>
        <end position="131"/>
    </location>
</feature>
<dbReference type="InterPro" id="IPR027417">
    <property type="entry name" value="P-loop_NTPase"/>
</dbReference>
<feature type="compositionally biased region" description="Polar residues" evidence="5">
    <location>
        <begin position="134"/>
        <end position="149"/>
    </location>
</feature>
<reference evidence="8 9" key="1">
    <citation type="submission" date="2024-09" db="EMBL/GenBank/DDBJ databases">
        <title>Chromosome-scale assembly of Riccia fluitans.</title>
        <authorList>
            <person name="Paukszto L."/>
            <person name="Sawicki J."/>
            <person name="Karawczyk K."/>
            <person name="Piernik-Szablinska J."/>
            <person name="Szczecinska M."/>
            <person name="Mazdziarz M."/>
        </authorList>
    </citation>
    <scope>NUCLEOTIDE SEQUENCE [LARGE SCALE GENOMIC DNA]</scope>
    <source>
        <strain evidence="8">Rf_01</strain>
        <tissue evidence="8">Aerial parts of the thallus</tissue>
    </source>
</reference>
<feature type="coiled-coil region" evidence="4">
    <location>
        <begin position="162"/>
        <end position="196"/>
    </location>
</feature>
<name>A0ABD1ZB85_9MARC</name>
<evidence type="ECO:0008006" key="10">
    <source>
        <dbReference type="Google" id="ProtNLM"/>
    </source>
</evidence>
<evidence type="ECO:0000259" key="6">
    <source>
        <dbReference type="PROSITE" id="PS51192"/>
    </source>
</evidence>
<dbReference type="SUPFAM" id="SSF52540">
    <property type="entry name" value="P-loop containing nucleoside triphosphate hydrolases"/>
    <property type="match status" value="2"/>
</dbReference>
<dbReference type="SMART" id="SM00487">
    <property type="entry name" value="DEXDc"/>
    <property type="match status" value="1"/>
</dbReference>
<keyword evidence="4" id="KW-0175">Coiled coil</keyword>
<dbReference type="SMART" id="SM00490">
    <property type="entry name" value="HELICc"/>
    <property type="match status" value="1"/>
</dbReference>